<dbReference type="Gene3D" id="2.130.10.10">
    <property type="entry name" value="YVTN repeat-like/Quinoprotein amine dehydrogenase"/>
    <property type="match status" value="1"/>
</dbReference>
<organism evidence="3 4">
    <name type="scientific">Nannochloropsis salina CCMP1776</name>
    <dbReference type="NCBI Taxonomy" id="1027361"/>
    <lineage>
        <taxon>Eukaryota</taxon>
        <taxon>Sar</taxon>
        <taxon>Stramenopiles</taxon>
        <taxon>Ochrophyta</taxon>
        <taxon>Eustigmatophyceae</taxon>
        <taxon>Eustigmatales</taxon>
        <taxon>Monodopsidaceae</taxon>
        <taxon>Microchloropsis</taxon>
        <taxon>Microchloropsis salina</taxon>
    </lineage>
</organism>
<comment type="caution">
    <text evidence="3">The sequence shown here is derived from an EMBL/GenBank/DDBJ whole genome shotgun (WGS) entry which is preliminary data.</text>
</comment>
<gene>
    <name evidence="3" type="ORF">NSK_001654</name>
</gene>
<dbReference type="AlphaFoldDB" id="A0A4D9D6X8"/>
<dbReference type="SUPFAM" id="SSF50969">
    <property type="entry name" value="YVTN repeat-like/Quinoprotein amine dehydrogenase"/>
    <property type="match status" value="1"/>
</dbReference>
<feature type="compositionally biased region" description="Low complexity" evidence="1">
    <location>
        <begin position="28"/>
        <end position="41"/>
    </location>
</feature>
<dbReference type="Pfam" id="PF05096">
    <property type="entry name" value="Glu_cyclase_2"/>
    <property type="match status" value="1"/>
</dbReference>
<reference evidence="3 4" key="1">
    <citation type="submission" date="2019-01" db="EMBL/GenBank/DDBJ databases">
        <title>Nuclear Genome Assembly of the Microalgal Biofuel strain Nannochloropsis salina CCMP1776.</title>
        <authorList>
            <person name="Hovde B."/>
        </authorList>
    </citation>
    <scope>NUCLEOTIDE SEQUENCE [LARGE SCALE GENOMIC DNA]</scope>
    <source>
        <strain evidence="3 4">CCMP1776</strain>
    </source>
</reference>
<protein>
    <recommendedName>
        <fullName evidence="5">Glutamine cyclotransferase</fullName>
    </recommendedName>
</protein>
<dbReference type="InterPro" id="IPR007788">
    <property type="entry name" value="QCT"/>
</dbReference>
<evidence type="ECO:0000313" key="3">
    <source>
        <dbReference type="EMBL" id="TFJ87322.1"/>
    </source>
</evidence>
<dbReference type="InterPro" id="IPR015943">
    <property type="entry name" value="WD40/YVTN_repeat-like_dom_sf"/>
</dbReference>
<dbReference type="EMBL" id="SDOX01000006">
    <property type="protein sequence ID" value="TFJ87322.1"/>
    <property type="molecule type" value="Genomic_DNA"/>
</dbReference>
<proteinExistence type="predicted"/>
<feature type="chain" id="PRO_5020031572" description="Glutamine cyclotransferase" evidence="2">
    <location>
        <begin position="25"/>
        <end position="301"/>
    </location>
</feature>
<dbReference type="PANTHER" id="PTHR31270:SF1">
    <property type="entry name" value="GLUTAMINYL-PEPTIDE CYCLOTRANSFERASE"/>
    <property type="match status" value="1"/>
</dbReference>
<name>A0A4D9D6X8_9STRA</name>
<dbReference type="OrthoDB" id="409395at2759"/>
<sequence>MPGYLRKWAGTLLVVAPTLTMAFAAGNPPSSSAHSGNSANNKCETSTLGPAGVKMHRGLQTRTSYVIVEEFAHDPSAFTQGLVYEEDGTFLEGTGLYGKSKLRRVDASTGEVLVSHDLSADSFGEGIVAVDDKIIQLTWKERKALVYGRQNLTLLNDFKYETVTGEGWGIATDGERLIVSDGSANLFFWDKDTYKEIPESRLLVQDGHGNAVKHLNELEWAHGYVWANVWLTDDIVQIDPASGKVVAFHDFSALFPHHLRVSLDQVLNGIAFDAENDIFYLTGKWFPKYFKVKICLPEAAV</sequence>
<dbReference type="PANTHER" id="PTHR31270">
    <property type="entry name" value="GLUTAMINYL-PEPTIDE CYCLOTRANSFERASE"/>
    <property type="match status" value="1"/>
</dbReference>
<evidence type="ECO:0000256" key="2">
    <source>
        <dbReference type="SAM" id="SignalP"/>
    </source>
</evidence>
<dbReference type="GO" id="GO:0016603">
    <property type="term" value="F:glutaminyl-peptide cyclotransferase activity"/>
    <property type="evidence" value="ECO:0007669"/>
    <property type="project" value="InterPro"/>
</dbReference>
<evidence type="ECO:0000313" key="4">
    <source>
        <dbReference type="Proteomes" id="UP000355283"/>
    </source>
</evidence>
<keyword evidence="2" id="KW-0732">Signal</keyword>
<evidence type="ECO:0000256" key="1">
    <source>
        <dbReference type="SAM" id="MobiDB-lite"/>
    </source>
</evidence>
<feature type="signal peptide" evidence="2">
    <location>
        <begin position="1"/>
        <end position="24"/>
    </location>
</feature>
<keyword evidence="4" id="KW-1185">Reference proteome</keyword>
<evidence type="ECO:0008006" key="5">
    <source>
        <dbReference type="Google" id="ProtNLM"/>
    </source>
</evidence>
<dbReference type="InterPro" id="IPR011044">
    <property type="entry name" value="Quino_amine_DH_bsu"/>
</dbReference>
<dbReference type="Proteomes" id="UP000355283">
    <property type="component" value="Unassembled WGS sequence"/>
</dbReference>
<accession>A0A4D9D6X8</accession>
<feature type="region of interest" description="Disordered" evidence="1">
    <location>
        <begin position="28"/>
        <end position="47"/>
    </location>
</feature>